<evidence type="ECO:0000313" key="4">
    <source>
        <dbReference type="Proteomes" id="UP001280581"/>
    </source>
</evidence>
<dbReference type="GO" id="GO:0003677">
    <property type="term" value="F:DNA binding"/>
    <property type="evidence" value="ECO:0007669"/>
    <property type="project" value="InterPro"/>
</dbReference>
<dbReference type="GO" id="GO:0001080">
    <property type="term" value="P:nitrogen catabolite activation of transcription from RNA polymerase II promoter"/>
    <property type="evidence" value="ECO:0007669"/>
    <property type="project" value="TreeGrafter"/>
</dbReference>
<accession>A0AAN6LRE5</accession>
<reference evidence="3 4" key="1">
    <citation type="submission" date="2021-02" db="EMBL/GenBank/DDBJ databases">
        <title>Genome assembly of Pseudopithomyces chartarum.</title>
        <authorList>
            <person name="Jauregui R."/>
            <person name="Singh J."/>
            <person name="Voisey C."/>
        </authorList>
    </citation>
    <scope>NUCLEOTIDE SEQUENCE [LARGE SCALE GENOMIC DNA]</scope>
    <source>
        <strain evidence="3 4">AGR01</strain>
    </source>
</reference>
<dbReference type="GO" id="GO:0006351">
    <property type="term" value="P:DNA-templated transcription"/>
    <property type="evidence" value="ECO:0007669"/>
    <property type="project" value="InterPro"/>
</dbReference>
<keyword evidence="1" id="KW-0539">Nucleus</keyword>
<proteinExistence type="predicted"/>
<dbReference type="InterPro" id="IPR007219">
    <property type="entry name" value="XnlR_reg_dom"/>
</dbReference>
<feature type="domain" description="Xylanolytic transcriptional activator regulatory" evidence="2">
    <location>
        <begin position="265"/>
        <end position="338"/>
    </location>
</feature>
<name>A0AAN6LRE5_9PLEO</name>
<dbReference type="InterPro" id="IPR050797">
    <property type="entry name" value="Carb_Metab_Trans_Reg"/>
</dbReference>
<evidence type="ECO:0000313" key="3">
    <source>
        <dbReference type="EMBL" id="KAK3202439.1"/>
    </source>
</evidence>
<gene>
    <name evidence="3" type="ORF">GRF29_161g1191749</name>
</gene>
<sequence length="579" mass="65008">MQQKNPQENIPDNLADQFFSEFEGAHDVQYDGMFSNMGNGLSPGDFLANMDLGQSPTWFESTSAETQLDAKDSLHPQILGYSGDMDPYLLQNYCFNQSGTFIFKQLSIHSVSHGNNPVQFLLSQPKIFSLSRQEMGISEISDNAAREELETLVSADTGLRLISLFRTFILPQYPIFSENLFPDAQISPPYLLAAIYMVAQPFARFDDVLSIELAYESLNNPALFKLINKALDYESHSPNLSVVQTLLLILLRPSTNPLILESSFKWSLHGLLISTSQTLGLHYDPTSWNIPPWQISLRRRLSSTIFAVDKWLACSLGRPPLITRDAWLVTSVVDTDSHAINLSPGIWSQHVCIAQLGALLGDVLSKLYTLRAIQETASNIETTLNISKRLLEELSVWQTQSSVHFNVAGSLSTIGTLGYHYVQLTIFRAIIRPFVANVSSNIDLNESTGVPPINRQEVIGFARTRVRTSTTAAVKFVNNLKEEHSHMFWPQWSQVAFSSICFLELMMAVSSPDTEEAVIWFQSLQQVRKEMRLKASMLPVLRLGLLRIDALFWKGIDKVLHLEPHIRDALEISLETNSG</sequence>
<dbReference type="GO" id="GO:0008270">
    <property type="term" value="F:zinc ion binding"/>
    <property type="evidence" value="ECO:0007669"/>
    <property type="project" value="InterPro"/>
</dbReference>
<dbReference type="Proteomes" id="UP001280581">
    <property type="component" value="Unassembled WGS sequence"/>
</dbReference>
<dbReference type="SMART" id="SM00906">
    <property type="entry name" value="Fungal_trans"/>
    <property type="match status" value="1"/>
</dbReference>
<organism evidence="3 4">
    <name type="scientific">Pseudopithomyces chartarum</name>
    <dbReference type="NCBI Taxonomy" id="1892770"/>
    <lineage>
        <taxon>Eukaryota</taxon>
        <taxon>Fungi</taxon>
        <taxon>Dikarya</taxon>
        <taxon>Ascomycota</taxon>
        <taxon>Pezizomycotina</taxon>
        <taxon>Dothideomycetes</taxon>
        <taxon>Pleosporomycetidae</taxon>
        <taxon>Pleosporales</taxon>
        <taxon>Massarineae</taxon>
        <taxon>Didymosphaeriaceae</taxon>
        <taxon>Pseudopithomyces</taxon>
    </lineage>
</organism>
<dbReference type="EMBL" id="WVTA01000014">
    <property type="protein sequence ID" value="KAK3202439.1"/>
    <property type="molecule type" value="Genomic_DNA"/>
</dbReference>
<evidence type="ECO:0000259" key="2">
    <source>
        <dbReference type="SMART" id="SM00906"/>
    </source>
</evidence>
<comment type="caution">
    <text evidence="3">The sequence shown here is derived from an EMBL/GenBank/DDBJ whole genome shotgun (WGS) entry which is preliminary data.</text>
</comment>
<dbReference type="Pfam" id="PF04082">
    <property type="entry name" value="Fungal_trans"/>
    <property type="match status" value="1"/>
</dbReference>
<keyword evidence="4" id="KW-1185">Reference proteome</keyword>
<dbReference type="AlphaFoldDB" id="A0AAN6LRE5"/>
<dbReference type="GO" id="GO:0005634">
    <property type="term" value="C:nucleus"/>
    <property type="evidence" value="ECO:0007669"/>
    <property type="project" value="TreeGrafter"/>
</dbReference>
<dbReference type="CDD" id="cd12148">
    <property type="entry name" value="fungal_TF_MHR"/>
    <property type="match status" value="1"/>
</dbReference>
<evidence type="ECO:0000256" key="1">
    <source>
        <dbReference type="ARBA" id="ARBA00023242"/>
    </source>
</evidence>
<dbReference type="PANTHER" id="PTHR31668">
    <property type="entry name" value="GLUCOSE TRANSPORT TRANSCRIPTION REGULATOR RGT1-RELATED-RELATED"/>
    <property type="match status" value="1"/>
</dbReference>
<dbReference type="PANTHER" id="PTHR31668:SF4">
    <property type="entry name" value="TRANSCRIPTIONAL ACTIVATOR PROTEIN DAL81"/>
    <property type="match status" value="1"/>
</dbReference>
<protein>
    <recommendedName>
        <fullName evidence="2">Xylanolytic transcriptional activator regulatory domain-containing protein</fullName>
    </recommendedName>
</protein>